<evidence type="ECO:0000256" key="3">
    <source>
        <dbReference type="ARBA" id="ARBA00023159"/>
    </source>
</evidence>
<evidence type="ECO:0000256" key="4">
    <source>
        <dbReference type="ARBA" id="ARBA00023163"/>
    </source>
</evidence>
<dbReference type="PANTHER" id="PTHR30185:SF13">
    <property type="entry name" value="LICABCH OPERON REGULATOR-RELATED"/>
    <property type="match status" value="1"/>
</dbReference>
<dbReference type="InterPro" id="IPR007737">
    <property type="entry name" value="Mga_HTH"/>
</dbReference>
<dbReference type="RefSeq" id="WP_078710854.1">
    <property type="nucleotide sequence ID" value="NZ_FUWY01000001.1"/>
</dbReference>
<dbReference type="OrthoDB" id="95158at2"/>
<keyword evidence="3" id="KW-0010">Activator</keyword>
<dbReference type="InterPro" id="IPR036634">
    <property type="entry name" value="PRD_sf"/>
</dbReference>
<dbReference type="SUPFAM" id="SSF63520">
    <property type="entry name" value="PTS-regulatory domain, PRD"/>
    <property type="match status" value="1"/>
</dbReference>
<evidence type="ECO:0000256" key="2">
    <source>
        <dbReference type="ARBA" id="ARBA00023015"/>
    </source>
</evidence>
<dbReference type="EMBL" id="FUWY01000001">
    <property type="protein sequence ID" value="SJZ38967.1"/>
    <property type="molecule type" value="Genomic_DNA"/>
</dbReference>
<dbReference type="SUPFAM" id="SSF55804">
    <property type="entry name" value="Phoshotransferase/anion transport protein"/>
    <property type="match status" value="1"/>
</dbReference>
<feature type="domain" description="PRD" evidence="6">
    <location>
        <begin position="291"/>
        <end position="397"/>
    </location>
</feature>
<dbReference type="Pfam" id="PF05043">
    <property type="entry name" value="Mga"/>
    <property type="match status" value="1"/>
</dbReference>
<dbReference type="Pfam" id="PF08279">
    <property type="entry name" value="HTH_11"/>
    <property type="match status" value="1"/>
</dbReference>
<keyword evidence="1" id="KW-0677">Repeat</keyword>
<dbReference type="AlphaFoldDB" id="A0A1T4K9F4"/>
<dbReference type="PANTHER" id="PTHR30185">
    <property type="entry name" value="CRYPTIC BETA-GLUCOSIDE BGL OPERON ANTITERMINATOR"/>
    <property type="match status" value="1"/>
</dbReference>
<dbReference type="Proteomes" id="UP000243297">
    <property type="component" value="Unassembled WGS sequence"/>
</dbReference>
<evidence type="ECO:0000256" key="1">
    <source>
        <dbReference type="ARBA" id="ARBA00022737"/>
    </source>
</evidence>
<dbReference type="PROSITE" id="PS51372">
    <property type="entry name" value="PRD_2"/>
    <property type="match status" value="1"/>
</dbReference>
<dbReference type="Pfam" id="PF00874">
    <property type="entry name" value="PRD"/>
    <property type="match status" value="1"/>
</dbReference>
<protein>
    <submittedName>
        <fullName evidence="7">Transcriptional antiterminator</fullName>
    </submittedName>
</protein>
<dbReference type="Pfam" id="PF00359">
    <property type="entry name" value="PTS_EIIA_2"/>
    <property type="match status" value="1"/>
</dbReference>
<organism evidence="7 8">
    <name type="scientific">Anaerorhabdus furcosa</name>
    <dbReference type="NCBI Taxonomy" id="118967"/>
    <lineage>
        <taxon>Bacteria</taxon>
        <taxon>Bacillati</taxon>
        <taxon>Bacillota</taxon>
        <taxon>Erysipelotrichia</taxon>
        <taxon>Erysipelotrichales</taxon>
        <taxon>Erysipelotrichaceae</taxon>
        <taxon>Anaerorhabdus</taxon>
    </lineage>
</organism>
<dbReference type="Gene3D" id="1.10.10.10">
    <property type="entry name" value="Winged helix-like DNA-binding domain superfamily/Winged helix DNA-binding domain"/>
    <property type="match status" value="1"/>
</dbReference>
<proteinExistence type="predicted"/>
<evidence type="ECO:0000313" key="7">
    <source>
        <dbReference type="EMBL" id="SJZ38967.1"/>
    </source>
</evidence>
<evidence type="ECO:0000259" key="6">
    <source>
        <dbReference type="PROSITE" id="PS51372"/>
    </source>
</evidence>
<dbReference type="PROSITE" id="PS51094">
    <property type="entry name" value="PTS_EIIA_TYPE_2"/>
    <property type="match status" value="1"/>
</dbReference>
<dbReference type="InterPro" id="IPR011608">
    <property type="entry name" value="PRD"/>
</dbReference>
<keyword evidence="8" id="KW-1185">Reference proteome</keyword>
<name>A0A1T4K9F4_9FIRM</name>
<reference evidence="8" key="1">
    <citation type="submission" date="2017-02" db="EMBL/GenBank/DDBJ databases">
        <authorList>
            <person name="Varghese N."/>
            <person name="Submissions S."/>
        </authorList>
    </citation>
    <scope>NUCLEOTIDE SEQUENCE [LARGE SCALE GENOMIC DNA]</scope>
    <source>
        <strain evidence="8">ATCC 25662</strain>
    </source>
</reference>
<dbReference type="InterPro" id="IPR036388">
    <property type="entry name" value="WH-like_DNA-bd_sf"/>
</dbReference>
<dbReference type="Gene3D" id="1.10.1790.10">
    <property type="entry name" value="PRD domain"/>
    <property type="match status" value="1"/>
</dbReference>
<evidence type="ECO:0000259" key="5">
    <source>
        <dbReference type="PROSITE" id="PS51094"/>
    </source>
</evidence>
<dbReference type="InterPro" id="IPR013196">
    <property type="entry name" value="HTH_11"/>
</dbReference>
<dbReference type="Gene3D" id="3.40.930.10">
    <property type="entry name" value="Mannitol-specific EII, Chain A"/>
    <property type="match status" value="1"/>
</dbReference>
<sequence>MLALEKRHILIMKVLINASKPLSSELLGSILGATSRTIRGDIKLIDQILQRMGAQVISKSGIGYTLEVINRGEFNVFLQSFNEKYSDSASIPSYATERIRVILHQLLISDGYVKSEIFENQLFISRTTLSADLKKVREILNSYHLKLEHKPNYGLRIVGDERHIRFALSDYMNMDEEGTTLIKTIRVELDANFCKQEIIRFLIENKIHISVSSLEQAIALMQIADLRIKKKHRVKFDDNQLEEIKTYREYKLMKNWWNKILPLADENEIADYTLHILSRQILGIDDEFDLTENKTSYFLQDEMLKFLFTYTNQDFSFDSQLRKLLSRELKSMLIRITYGYEYHGNSMVQVKQTNLAFEYAVIMADYLVKKYGYTMNESEIAVLANHLHLSMEQNMKVRSHLKIGLIWSRGRNESLIVKQKLMKSYSKYIESIHVLEHYELNEQIENELDLIITDMPRARFRSKISLIQIMNQFNTQEKKELKDFFSKKGVMLHTLLNCLDKNCCLFDVDAQTSEKVITKLSKQMIENAKITNGFEQMVLQREEISSTERGNNVVIAHSLFPASEKTIIGVAILKHPITWGQENAQLVFMVSNGNNEEQMFTVLQWLQLLVQDFEFVHECLNAKNFEEIRLAIERAFLLIDVQ</sequence>
<dbReference type="InterPro" id="IPR016152">
    <property type="entry name" value="PTrfase/Anion_transptr"/>
</dbReference>
<evidence type="ECO:0000313" key="8">
    <source>
        <dbReference type="Proteomes" id="UP000243297"/>
    </source>
</evidence>
<feature type="domain" description="PTS EIIA type-2" evidence="5">
    <location>
        <begin position="497"/>
        <end position="635"/>
    </location>
</feature>
<dbReference type="GO" id="GO:0006355">
    <property type="term" value="P:regulation of DNA-templated transcription"/>
    <property type="evidence" value="ECO:0007669"/>
    <property type="project" value="InterPro"/>
</dbReference>
<gene>
    <name evidence="7" type="ORF">SAMN02745191_0410</name>
</gene>
<accession>A0A1T4K9F4</accession>
<dbReference type="STRING" id="118967.SAMN02745191_0410"/>
<keyword evidence="4" id="KW-0804">Transcription</keyword>
<dbReference type="InterPro" id="IPR050661">
    <property type="entry name" value="BglG_antiterminators"/>
</dbReference>
<keyword evidence="2" id="KW-0805">Transcription regulation</keyword>
<dbReference type="InterPro" id="IPR002178">
    <property type="entry name" value="PTS_EIIA_type-2_dom"/>
</dbReference>